<keyword evidence="4" id="KW-0479">Metal-binding</keyword>
<keyword evidence="5" id="KW-0378">Hydrolase</keyword>
<evidence type="ECO:0000256" key="6">
    <source>
        <dbReference type="ARBA" id="ARBA00022833"/>
    </source>
</evidence>
<evidence type="ECO:0000313" key="12">
    <source>
        <dbReference type="Proteomes" id="UP000515955"/>
    </source>
</evidence>
<comment type="catalytic activity">
    <reaction evidence="7">
        <text>adenosine + H2O + H(+) = inosine + NH4(+)</text>
        <dbReference type="Rhea" id="RHEA:24408"/>
        <dbReference type="ChEBI" id="CHEBI:15377"/>
        <dbReference type="ChEBI" id="CHEBI:15378"/>
        <dbReference type="ChEBI" id="CHEBI:16335"/>
        <dbReference type="ChEBI" id="CHEBI:17596"/>
        <dbReference type="ChEBI" id="CHEBI:28938"/>
        <dbReference type="EC" id="3.5.4.4"/>
    </reaction>
    <physiologicalReaction direction="left-to-right" evidence="7">
        <dbReference type="Rhea" id="RHEA:24409"/>
    </physiologicalReaction>
</comment>
<dbReference type="GO" id="GO:0017061">
    <property type="term" value="F:S-methyl-5-thioadenosine phosphorylase activity"/>
    <property type="evidence" value="ECO:0007669"/>
    <property type="project" value="UniProtKB-EC"/>
</dbReference>
<dbReference type="Gene3D" id="3.60.140.10">
    <property type="entry name" value="CNF1/YfiH-like putative cysteine hydrolases"/>
    <property type="match status" value="1"/>
</dbReference>
<protein>
    <recommendedName>
        <fullName evidence="10">Purine nucleoside phosphorylase</fullName>
    </recommendedName>
</protein>
<evidence type="ECO:0000256" key="4">
    <source>
        <dbReference type="ARBA" id="ARBA00022723"/>
    </source>
</evidence>
<keyword evidence="3" id="KW-0808">Transferase</keyword>
<organism evidence="11 12">
    <name type="scientific">Sphingomonas rhizophila</name>
    <dbReference type="NCBI Taxonomy" id="2071607"/>
    <lineage>
        <taxon>Bacteria</taxon>
        <taxon>Pseudomonadati</taxon>
        <taxon>Pseudomonadota</taxon>
        <taxon>Alphaproteobacteria</taxon>
        <taxon>Sphingomonadales</taxon>
        <taxon>Sphingomonadaceae</taxon>
        <taxon>Sphingomonas</taxon>
    </lineage>
</organism>
<evidence type="ECO:0000256" key="2">
    <source>
        <dbReference type="ARBA" id="ARBA00007353"/>
    </source>
</evidence>
<evidence type="ECO:0000256" key="7">
    <source>
        <dbReference type="ARBA" id="ARBA00047989"/>
    </source>
</evidence>
<dbReference type="GO" id="GO:0016787">
    <property type="term" value="F:hydrolase activity"/>
    <property type="evidence" value="ECO:0007669"/>
    <property type="project" value="UniProtKB-KW"/>
</dbReference>
<dbReference type="AlphaFoldDB" id="A0A7G9SEJ6"/>
<name>A0A7G9SEJ6_9SPHN</name>
<dbReference type="CDD" id="cd16833">
    <property type="entry name" value="YfiH"/>
    <property type="match status" value="1"/>
</dbReference>
<dbReference type="RefSeq" id="WP_187543252.1">
    <property type="nucleotide sequence ID" value="NZ_CP060717.1"/>
</dbReference>
<evidence type="ECO:0000313" key="11">
    <source>
        <dbReference type="EMBL" id="QNN66271.1"/>
    </source>
</evidence>
<gene>
    <name evidence="11" type="primary">pgeF</name>
    <name evidence="11" type="ORF">H9L12_09980</name>
</gene>
<dbReference type="Pfam" id="PF02578">
    <property type="entry name" value="Cu-oxidase_4"/>
    <property type="match status" value="1"/>
</dbReference>
<comment type="catalytic activity">
    <reaction evidence="9">
        <text>S-methyl-5'-thioadenosine + phosphate = 5-(methylsulfanyl)-alpha-D-ribose 1-phosphate + adenine</text>
        <dbReference type="Rhea" id="RHEA:11852"/>
        <dbReference type="ChEBI" id="CHEBI:16708"/>
        <dbReference type="ChEBI" id="CHEBI:17509"/>
        <dbReference type="ChEBI" id="CHEBI:43474"/>
        <dbReference type="ChEBI" id="CHEBI:58533"/>
        <dbReference type="EC" id="2.4.2.28"/>
    </reaction>
    <physiologicalReaction direction="left-to-right" evidence="9">
        <dbReference type="Rhea" id="RHEA:11853"/>
    </physiologicalReaction>
</comment>
<evidence type="ECO:0000256" key="5">
    <source>
        <dbReference type="ARBA" id="ARBA00022801"/>
    </source>
</evidence>
<comment type="catalytic activity">
    <reaction evidence="8">
        <text>adenosine + phosphate = alpha-D-ribose 1-phosphate + adenine</text>
        <dbReference type="Rhea" id="RHEA:27642"/>
        <dbReference type="ChEBI" id="CHEBI:16335"/>
        <dbReference type="ChEBI" id="CHEBI:16708"/>
        <dbReference type="ChEBI" id="CHEBI:43474"/>
        <dbReference type="ChEBI" id="CHEBI:57720"/>
        <dbReference type="EC" id="2.4.2.1"/>
    </reaction>
    <physiologicalReaction direction="left-to-right" evidence="8">
        <dbReference type="Rhea" id="RHEA:27643"/>
    </physiologicalReaction>
</comment>
<keyword evidence="12" id="KW-1185">Reference proteome</keyword>
<dbReference type="GO" id="GO:0005507">
    <property type="term" value="F:copper ion binding"/>
    <property type="evidence" value="ECO:0007669"/>
    <property type="project" value="TreeGrafter"/>
</dbReference>
<dbReference type="InterPro" id="IPR038371">
    <property type="entry name" value="Cu_polyphenol_OxRdtase_sf"/>
</dbReference>
<dbReference type="EMBL" id="CP060717">
    <property type="protein sequence ID" value="QNN66271.1"/>
    <property type="molecule type" value="Genomic_DNA"/>
</dbReference>
<sequence length="239" mass="25158">MGRRGGVSAGGDLNCGLGSNDDPALVAENRRRAAGAVMPEAPLVGVYQIHSADCVAVEAPWGDADRPRADALVTDRPGVLLSILTADCAPVLLADAEAGVVGAAHAGWRGAIGGVTDATIAAMLRLGARIDHIAAAVGPCIAQRSYEVDQDFLERFLDDDAGNDRFFAGGPGDRPHFDLEAYVVARLAAAGVRQVEALGLDTYHVEDRFFSFRRATHRGEADYGRQVSIIGLPTAQQNR</sequence>
<evidence type="ECO:0000256" key="3">
    <source>
        <dbReference type="ARBA" id="ARBA00022679"/>
    </source>
</evidence>
<dbReference type="KEGG" id="srhi:H9L12_09980"/>
<evidence type="ECO:0000256" key="8">
    <source>
        <dbReference type="ARBA" id="ARBA00048968"/>
    </source>
</evidence>
<dbReference type="InterPro" id="IPR011324">
    <property type="entry name" value="Cytotoxic_necrot_fac-like_cat"/>
</dbReference>
<dbReference type="NCBIfam" id="TIGR00726">
    <property type="entry name" value="peptidoglycan editing factor PgeF"/>
    <property type="match status" value="1"/>
</dbReference>
<keyword evidence="6" id="KW-0862">Zinc</keyword>
<evidence type="ECO:0000256" key="1">
    <source>
        <dbReference type="ARBA" id="ARBA00000553"/>
    </source>
</evidence>
<accession>A0A7G9SEJ6</accession>
<reference evidence="11 12" key="1">
    <citation type="submission" date="2020-08" db="EMBL/GenBank/DDBJ databases">
        <title>Genome sequence of Sphingomonas rhizophila KACC 19189T.</title>
        <authorList>
            <person name="Hyun D.-W."/>
            <person name="Bae J.-W."/>
        </authorList>
    </citation>
    <scope>NUCLEOTIDE SEQUENCE [LARGE SCALE GENOMIC DNA]</scope>
    <source>
        <strain evidence="11 12">KACC 19189</strain>
    </source>
</reference>
<comment type="catalytic activity">
    <reaction evidence="1">
        <text>inosine + phosphate = alpha-D-ribose 1-phosphate + hypoxanthine</text>
        <dbReference type="Rhea" id="RHEA:27646"/>
        <dbReference type="ChEBI" id="CHEBI:17368"/>
        <dbReference type="ChEBI" id="CHEBI:17596"/>
        <dbReference type="ChEBI" id="CHEBI:43474"/>
        <dbReference type="ChEBI" id="CHEBI:57720"/>
        <dbReference type="EC" id="2.4.2.1"/>
    </reaction>
    <physiologicalReaction direction="left-to-right" evidence="1">
        <dbReference type="Rhea" id="RHEA:27647"/>
    </physiologicalReaction>
</comment>
<dbReference type="InterPro" id="IPR003730">
    <property type="entry name" value="Cu_polyphenol_OxRdtase"/>
</dbReference>
<dbReference type="SUPFAM" id="SSF64438">
    <property type="entry name" value="CNF1/YfiH-like putative cysteine hydrolases"/>
    <property type="match status" value="1"/>
</dbReference>
<dbReference type="PANTHER" id="PTHR30616">
    <property type="entry name" value="UNCHARACTERIZED PROTEIN YFIH"/>
    <property type="match status" value="1"/>
</dbReference>
<comment type="similarity">
    <text evidence="2 10">Belongs to the purine nucleoside phosphorylase YfiH/LACC1 family.</text>
</comment>
<dbReference type="PANTHER" id="PTHR30616:SF2">
    <property type="entry name" value="PURINE NUCLEOSIDE PHOSPHORYLASE LACC1"/>
    <property type="match status" value="1"/>
</dbReference>
<dbReference type="Proteomes" id="UP000515955">
    <property type="component" value="Chromosome"/>
</dbReference>
<evidence type="ECO:0000256" key="9">
    <source>
        <dbReference type="ARBA" id="ARBA00049893"/>
    </source>
</evidence>
<proteinExistence type="inferred from homology"/>
<evidence type="ECO:0000256" key="10">
    <source>
        <dbReference type="RuleBase" id="RU361274"/>
    </source>
</evidence>